<evidence type="ECO:0000313" key="2">
    <source>
        <dbReference type="EMBL" id="WCT13524.1"/>
    </source>
</evidence>
<dbReference type="EMBL" id="CP117167">
    <property type="protein sequence ID" value="WCT13524.1"/>
    <property type="molecule type" value="Genomic_DNA"/>
</dbReference>
<keyword evidence="1" id="KW-1133">Transmembrane helix</keyword>
<feature type="transmembrane region" description="Helical" evidence="1">
    <location>
        <begin position="297"/>
        <end position="320"/>
    </location>
</feature>
<sequence>MALYNILLDNRQGFMLFLIFGLSIYTTAMSVAFMLGLKQFIPFFQGFKELLVFIMLLINIAALKTRPRWHVIDYLILAFLGYTTLYTLLPVGGLSFVARLTALKSTSFFLLVYFTGRLFDIKSLYINKYFTYIAILAIAAGVVVSFEAATYEHLQSHTGYADYVYYYFNIEPDGSFGLSTTFESEGGYKRFGSFYTNPLEHAAATLIALAAIMALYTRDDNKIEFKPMAVLAFGATLLSIIFAFSRAPFVSYFLMIYIYALVTHKKSLVKLIHYGFGLVACYLIYQIILFDNKTDGIIAVVISTLNFSNPSSVGHVVAWLEGITAIVNHPFGMGMGATGRVGASLNDEVVGGENQYLIIGVQAGLIALILYLSIYIMFIKQGLKWVKLLKGKERKICIAVLMLKIGFLIPSFTSEFEGSSYISYMNWFLSGLFIATIMQHTADEVPDTKALPVPVNA</sequence>
<protein>
    <submittedName>
        <fullName evidence="2">O-antigen ligase family protein</fullName>
    </submittedName>
</protein>
<feature type="transmembrane region" description="Helical" evidence="1">
    <location>
        <begin position="131"/>
        <end position="151"/>
    </location>
</feature>
<proteinExistence type="predicted"/>
<feature type="transmembrane region" description="Helical" evidence="1">
    <location>
        <begin position="271"/>
        <end position="290"/>
    </location>
</feature>
<feature type="transmembrane region" description="Helical" evidence="1">
    <location>
        <begin position="43"/>
        <end position="62"/>
    </location>
</feature>
<feature type="transmembrane region" description="Helical" evidence="1">
    <location>
        <begin position="199"/>
        <end position="217"/>
    </location>
</feature>
<feature type="transmembrane region" description="Helical" evidence="1">
    <location>
        <begin position="229"/>
        <end position="259"/>
    </location>
</feature>
<feature type="transmembrane region" description="Helical" evidence="1">
    <location>
        <begin position="102"/>
        <end position="119"/>
    </location>
</feature>
<reference evidence="2 3" key="1">
    <citation type="submission" date="2023-02" db="EMBL/GenBank/DDBJ databases">
        <title>Genome sequence of Mucilaginibacter jinjuensis strain KACC 16571.</title>
        <authorList>
            <person name="Kim S."/>
            <person name="Heo J."/>
            <person name="Kwon S.-W."/>
        </authorList>
    </citation>
    <scope>NUCLEOTIDE SEQUENCE [LARGE SCALE GENOMIC DNA]</scope>
    <source>
        <strain evidence="2 3">KACC 16571</strain>
    </source>
</reference>
<dbReference type="Proteomes" id="UP001216139">
    <property type="component" value="Chromosome"/>
</dbReference>
<dbReference type="PANTHER" id="PTHR37422">
    <property type="entry name" value="TEICHURONIC ACID BIOSYNTHESIS PROTEIN TUAE"/>
    <property type="match status" value="1"/>
</dbReference>
<dbReference type="InterPro" id="IPR051533">
    <property type="entry name" value="WaaL-like"/>
</dbReference>
<feature type="transmembrane region" description="Helical" evidence="1">
    <location>
        <begin position="396"/>
        <end position="413"/>
    </location>
</feature>
<evidence type="ECO:0000313" key="3">
    <source>
        <dbReference type="Proteomes" id="UP001216139"/>
    </source>
</evidence>
<gene>
    <name evidence="2" type="ORF">PQO05_06190</name>
</gene>
<dbReference type="GO" id="GO:0016874">
    <property type="term" value="F:ligase activity"/>
    <property type="evidence" value="ECO:0007669"/>
    <property type="project" value="UniProtKB-KW"/>
</dbReference>
<keyword evidence="1" id="KW-0812">Transmembrane</keyword>
<keyword evidence="1" id="KW-0472">Membrane</keyword>
<feature type="transmembrane region" description="Helical" evidence="1">
    <location>
        <begin position="356"/>
        <end position="376"/>
    </location>
</feature>
<organism evidence="2 3">
    <name type="scientific">Mucilaginibacter jinjuensis</name>
    <dbReference type="NCBI Taxonomy" id="1176721"/>
    <lineage>
        <taxon>Bacteria</taxon>
        <taxon>Pseudomonadati</taxon>
        <taxon>Bacteroidota</taxon>
        <taxon>Sphingobacteriia</taxon>
        <taxon>Sphingobacteriales</taxon>
        <taxon>Sphingobacteriaceae</taxon>
        <taxon>Mucilaginibacter</taxon>
    </lineage>
</organism>
<keyword evidence="3" id="KW-1185">Reference proteome</keyword>
<accession>A0ABY7TBG0</accession>
<keyword evidence="2" id="KW-0436">Ligase</keyword>
<feature type="transmembrane region" description="Helical" evidence="1">
    <location>
        <begin position="74"/>
        <end position="96"/>
    </location>
</feature>
<dbReference type="PANTHER" id="PTHR37422:SF17">
    <property type="entry name" value="O-ANTIGEN LIGASE"/>
    <property type="match status" value="1"/>
</dbReference>
<dbReference type="RefSeq" id="WP_273631834.1">
    <property type="nucleotide sequence ID" value="NZ_CP117167.1"/>
</dbReference>
<feature type="transmembrane region" description="Helical" evidence="1">
    <location>
        <begin position="12"/>
        <end position="37"/>
    </location>
</feature>
<evidence type="ECO:0000256" key="1">
    <source>
        <dbReference type="SAM" id="Phobius"/>
    </source>
</evidence>
<name>A0ABY7TBG0_9SPHI</name>